<feature type="compositionally biased region" description="Basic residues" evidence="1">
    <location>
        <begin position="91"/>
        <end position="101"/>
    </location>
</feature>
<gene>
    <name evidence="2" type="ORF">O9K51_04706</name>
</gene>
<feature type="compositionally biased region" description="Acidic residues" evidence="1">
    <location>
        <begin position="10"/>
        <end position="27"/>
    </location>
</feature>
<evidence type="ECO:0000313" key="3">
    <source>
        <dbReference type="Proteomes" id="UP001163105"/>
    </source>
</evidence>
<evidence type="ECO:0000313" key="2">
    <source>
        <dbReference type="EMBL" id="KAJ6443527.1"/>
    </source>
</evidence>
<keyword evidence="3" id="KW-1185">Reference proteome</keyword>
<dbReference type="EMBL" id="JAQHRD010000003">
    <property type="protein sequence ID" value="KAJ6443527.1"/>
    <property type="molecule type" value="Genomic_DNA"/>
</dbReference>
<dbReference type="Proteomes" id="UP001163105">
    <property type="component" value="Unassembled WGS sequence"/>
</dbReference>
<evidence type="ECO:0000256" key="1">
    <source>
        <dbReference type="SAM" id="MobiDB-lite"/>
    </source>
</evidence>
<organism evidence="2 3">
    <name type="scientific">Purpureocillium lavendulum</name>
    <dbReference type="NCBI Taxonomy" id="1247861"/>
    <lineage>
        <taxon>Eukaryota</taxon>
        <taxon>Fungi</taxon>
        <taxon>Dikarya</taxon>
        <taxon>Ascomycota</taxon>
        <taxon>Pezizomycotina</taxon>
        <taxon>Sordariomycetes</taxon>
        <taxon>Hypocreomycetidae</taxon>
        <taxon>Hypocreales</taxon>
        <taxon>Ophiocordycipitaceae</taxon>
        <taxon>Purpureocillium</taxon>
    </lineage>
</organism>
<sequence length="132" mass="15181">MADGRLPVDADTDTDTDGQEGEGEDEGGREAYSYVFEDADAHGPDEARRRCRDVGGARRARAPETPLLLLVRKVDDRMQARTRTPIQARMQRQRQSHRQRHGQAQLQAKERAARRMCVEQLYRFDEQAASRW</sequence>
<feature type="region of interest" description="Disordered" evidence="1">
    <location>
        <begin position="1"/>
        <end position="59"/>
    </location>
</feature>
<feature type="compositionally biased region" description="Basic and acidic residues" evidence="1">
    <location>
        <begin position="39"/>
        <end position="56"/>
    </location>
</feature>
<feature type="region of interest" description="Disordered" evidence="1">
    <location>
        <begin position="79"/>
        <end position="110"/>
    </location>
</feature>
<dbReference type="AlphaFoldDB" id="A0AB34FWK7"/>
<protein>
    <submittedName>
        <fullName evidence="2">Uncharacterized protein</fullName>
    </submittedName>
</protein>
<name>A0AB34FWK7_9HYPO</name>
<comment type="caution">
    <text evidence="2">The sequence shown here is derived from an EMBL/GenBank/DDBJ whole genome shotgun (WGS) entry which is preliminary data.</text>
</comment>
<reference evidence="2" key="1">
    <citation type="submission" date="2023-01" db="EMBL/GenBank/DDBJ databases">
        <title>The growth and conidiation of Purpureocillium lavendulum are regulated by nitrogen source and histone H3K14 acetylation.</title>
        <authorList>
            <person name="Tang P."/>
            <person name="Han J."/>
            <person name="Zhang C."/>
            <person name="Tang P."/>
            <person name="Qi F."/>
            <person name="Zhang K."/>
            <person name="Liang L."/>
        </authorList>
    </citation>
    <scope>NUCLEOTIDE SEQUENCE</scope>
    <source>
        <strain evidence="2">YMF1.00683</strain>
    </source>
</reference>
<proteinExistence type="predicted"/>
<accession>A0AB34FWK7</accession>